<evidence type="ECO:0000313" key="2">
    <source>
        <dbReference type="EMBL" id="GGZ66175.1"/>
    </source>
</evidence>
<comment type="caution">
    <text evidence="2">The sequence shown here is derived from an EMBL/GenBank/DDBJ whole genome shotgun (WGS) entry which is preliminary data.</text>
</comment>
<sequence length="84" mass="8971">MKALLAIAPLLLATTACGTRGATREASAPRAIPVVCSAGRMDIECFRQASEICGRKGYDLFDLQGRPATASDAQYRALEARCRP</sequence>
<keyword evidence="1" id="KW-0732">Signal</keyword>
<organism evidence="2 3">
    <name type="scientific">Cognatilysobacter xinjiangensis</name>
    <dbReference type="NCBI Taxonomy" id="546892"/>
    <lineage>
        <taxon>Bacteria</taxon>
        <taxon>Pseudomonadati</taxon>
        <taxon>Pseudomonadota</taxon>
        <taxon>Gammaproteobacteria</taxon>
        <taxon>Lysobacterales</taxon>
        <taxon>Lysobacteraceae</taxon>
        <taxon>Cognatilysobacter</taxon>
    </lineage>
</organism>
<dbReference type="PROSITE" id="PS51257">
    <property type="entry name" value="PROKAR_LIPOPROTEIN"/>
    <property type="match status" value="1"/>
</dbReference>
<evidence type="ECO:0008006" key="4">
    <source>
        <dbReference type="Google" id="ProtNLM"/>
    </source>
</evidence>
<dbReference type="RefSeq" id="WP_189449525.1">
    <property type="nucleotide sequence ID" value="NZ_BMXY01000002.1"/>
</dbReference>
<dbReference type="Proteomes" id="UP000643403">
    <property type="component" value="Unassembled WGS sequence"/>
</dbReference>
<feature type="signal peptide" evidence="1">
    <location>
        <begin position="1"/>
        <end position="18"/>
    </location>
</feature>
<feature type="chain" id="PRO_5045519427" description="Lipoprotein" evidence="1">
    <location>
        <begin position="19"/>
        <end position="84"/>
    </location>
</feature>
<keyword evidence="3" id="KW-1185">Reference proteome</keyword>
<reference evidence="3" key="1">
    <citation type="journal article" date="2019" name="Int. J. Syst. Evol. Microbiol.">
        <title>The Global Catalogue of Microorganisms (GCM) 10K type strain sequencing project: providing services to taxonomists for standard genome sequencing and annotation.</title>
        <authorList>
            <consortium name="The Broad Institute Genomics Platform"/>
            <consortium name="The Broad Institute Genome Sequencing Center for Infectious Disease"/>
            <person name="Wu L."/>
            <person name="Ma J."/>
        </authorList>
    </citation>
    <scope>NUCLEOTIDE SEQUENCE [LARGE SCALE GENOMIC DNA]</scope>
    <source>
        <strain evidence="3">KCTC 22558</strain>
    </source>
</reference>
<dbReference type="EMBL" id="BMXY01000002">
    <property type="protein sequence ID" value="GGZ66175.1"/>
    <property type="molecule type" value="Genomic_DNA"/>
</dbReference>
<name>A0ABQ3C3I1_9GAMM</name>
<protein>
    <recommendedName>
        <fullName evidence="4">Lipoprotein</fullName>
    </recommendedName>
</protein>
<accession>A0ABQ3C3I1</accession>
<evidence type="ECO:0000313" key="3">
    <source>
        <dbReference type="Proteomes" id="UP000643403"/>
    </source>
</evidence>
<proteinExistence type="predicted"/>
<gene>
    <name evidence="2" type="ORF">GCM10008101_20380</name>
</gene>
<evidence type="ECO:0000256" key="1">
    <source>
        <dbReference type="SAM" id="SignalP"/>
    </source>
</evidence>